<comment type="caution">
    <text evidence="5">The sequence shown here is derived from an EMBL/GenBank/DDBJ whole genome shotgun (WGS) entry which is preliminary data.</text>
</comment>
<dbReference type="Proteomes" id="UP000316095">
    <property type="component" value="Unassembled WGS sequence"/>
</dbReference>
<evidence type="ECO:0000256" key="2">
    <source>
        <dbReference type="ARBA" id="ARBA00004818"/>
    </source>
</evidence>
<keyword evidence="6" id="KW-1185">Reference proteome</keyword>
<evidence type="ECO:0000313" key="5">
    <source>
        <dbReference type="EMBL" id="TWT63006.1"/>
    </source>
</evidence>
<proteinExistence type="inferred from homology"/>
<dbReference type="InterPro" id="IPR041492">
    <property type="entry name" value="HAD_2"/>
</dbReference>
<evidence type="ECO:0000256" key="3">
    <source>
        <dbReference type="ARBA" id="ARBA00006171"/>
    </source>
</evidence>
<dbReference type="InterPro" id="IPR023198">
    <property type="entry name" value="PGP-like_dom2"/>
</dbReference>
<dbReference type="OrthoDB" id="9781769at2"/>
<dbReference type="AlphaFoldDB" id="A0A5C5XII8"/>
<dbReference type="SFLD" id="SFLDG01129">
    <property type="entry name" value="C1.5:_HAD__Beta-PGM__Phosphata"/>
    <property type="match status" value="1"/>
</dbReference>
<dbReference type="Gene3D" id="1.10.150.240">
    <property type="entry name" value="Putative phosphatase, domain 2"/>
    <property type="match status" value="1"/>
</dbReference>
<dbReference type="GO" id="GO:0006281">
    <property type="term" value="P:DNA repair"/>
    <property type="evidence" value="ECO:0007669"/>
    <property type="project" value="TreeGrafter"/>
</dbReference>
<dbReference type="SFLD" id="SFLDS00003">
    <property type="entry name" value="Haloacid_Dehalogenase"/>
    <property type="match status" value="1"/>
</dbReference>
<dbReference type="PANTHER" id="PTHR43434:SF1">
    <property type="entry name" value="PHOSPHOGLYCOLATE PHOSPHATASE"/>
    <property type="match status" value="1"/>
</dbReference>
<reference evidence="5 6" key="1">
    <citation type="submission" date="2019-02" db="EMBL/GenBank/DDBJ databases">
        <title>Deep-cultivation of Planctomycetes and their phenomic and genomic characterization uncovers novel biology.</title>
        <authorList>
            <person name="Wiegand S."/>
            <person name="Jogler M."/>
            <person name="Boedeker C."/>
            <person name="Pinto D."/>
            <person name="Vollmers J."/>
            <person name="Rivas-Marin E."/>
            <person name="Kohn T."/>
            <person name="Peeters S.H."/>
            <person name="Heuer A."/>
            <person name="Rast P."/>
            <person name="Oberbeckmann S."/>
            <person name="Bunk B."/>
            <person name="Jeske O."/>
            <person name="Meyerdierks A."/>
            <person name="Storesund J.E."/>
            <person name="Kallscheuer N."/>
            <person name="Luecker S."/>
            <person name="Lage O.M."/>
            <person name="Pohl T."/>
            <person name="Merkel B.J."/>
            <person name="Hornburger P."/>
            <person name="Mueller R.-W."/>
            <person name="Bruemmer F."/>
            <person name="Labrenz M."/>
            <person name="Spormann A.M."/>
            <person name="Op Den Camp H."/>
            <person name="Overmann J."/>
            <person name="Amann R."/>
            <person name="Jetten M.S.M."/>
            <person name="Mascher T."/>
            <person name="Medema M.H."/>
            <person name="Devos D.P."/>
            <person name="Kaster A.-K."/>
            <person name="Ovreas L."/>
            <person name="Rohde M."/>
            <person name="Galperin M.Y."/>
            <person name="Jogler C."/>
        </authorList>
    </citation>
    <scope>NUCLEOTIDE SEQUENCE [LARGE SCALE GENOMIC DNA]</scope>
    <source>
        <strain evidence="5 6">Pan54</strain>
    </source>
</reference>
<dbReference type="Gene3D" id="3.40.50.1000">
    <property type="entry name" value="HAD superfamily/HAD-like"/>
    <property type="match status" value="1"/>
</dbReference>
<dbReference type="PANTHER" id="PTHR43434">
    <property type="entry name" value="PHOSPHOGLYCOLATE PHOSPHATASE"/>
    <property type="match status" value="1"/>
</dbReference>
<dbReference type="GO" id="GO:0005829">
    <property type="term" value="C:cytosol"/>
    <property type="evidence" value="ECO:0007669"/>
    <property type="project" value="TreeGrafter"/>
</dbReference>
<dbReference type="EMBL" id="SJPG01000001">
    <property type="protein sequence ID" value="TWT63006.1"/>
    <property type="molecule type" value="Genomic_DNA"/>
</dbReference>
<name>A0A5C5XII8_9PLAN</name>
<dbReference type="InterPro" id="IPR050155">
    <property type="entry name" value="HAD-like_hydrolase_sf"/>
</dbReference>
<dbReference type="GO" id="GO:0008967">
    <property type="term" value="F:phosphoglycolate phosphatase activity"/>
    <property type="evidence" value="ECO:0007669"/>
    <property type="project" value="UniProtKB-EC"/>
</dbReference>
<keyword evidence="5" id="KW-0378">Hydrolase</keyword>
<comment type="catalytic activity">
    <reaction evidence="1">
        <text>2-phosphoglycolate + H2O = glycolate + phosphate</text>
        <dbReference type="Rhea" id="RHEA:14369"/>
        <dbReference type="ChEBI" id="CHEBI:15377"/>
        <dbReference type="ChEBI" id="CHEBI:29805"/>
        <dbReference type="ChEBI" id="CHEBI:43474"/>
        <dbReference type="ChEBI" id="CHEBI:58033"/>
        <dbReference type="EC" id="3.1.3.18"/>
    </reaction>
</comment>
<accession>A0A5C5XII8</accession>
<comment type="similarity">
    <text evidence="3">Belongs to the HAD-like hydrolase superfamily. CbbY/CbbZ/Gph/YieH family.</text>
</comment>
<dbReference type="EC" id="3.1.3.18" evidence="4"/>
<evidence type="ECO:0000313" key="6">
    <source>
        <dbReference type="Proteomes" id="UP000316095"/>
    </source>
</evidence>
<dbReference type="SUPFAM" id="SSF56784">
    <property type="entry name" value="HAD-like"/>
    <property type="match status" value="1"/>
</dbReference>
<comment type="pathway">
    <text evidence="2">Organic acid metabolism; glycolate biosynthesis; glycolate from 2-phosphoglycolate: step 1/1.</text>
</comment>
<dbReference type="InterPro" id="IPR036412">
    <property type="entry name" value="HAD-like_sf"/>
</dbReference>
<sequence>MPVVMSSLYLFDVDGTLLNSGRAGQAAMEEALQIEFGVTETDCDIPYAGRTDRAIIDDLLKWHKIEDTPENFQTFQTRYFELLPKHLGSRGGRVLPGVTEVLDIITKESNDWTGLLTGNFERSGWMKVQHFNIDHHFSFGAFGDVHANRDDVARLASQTATDRHGDAIKTMWVIGDTPADVQCGRAIGAKVLAVATGHYSLEELEASKPDATLSDMSDAARVAELLLG</sequence>
<organism evidence="5 6">
    <name type="scientific">Rubinisphaera italica</name>
    <dbReference type="NCBI Taxonomy" id="2527969"/>
    <lineage>
        <taxon>Bacteria</taxon>
        <taxon>Pseudomonadati</taxon>
        <taxon>Planctomycetota</taxon>
        <taxon>Planctomycetia</taxon>
        <taxon>Planctomycetales</taxon>
        <taxon>Planctomycetaceae</taxon>
        <taxon>Rubinisphaera</taxon>
    </lineage>
</organism>
<dbReference type="InterPro" id="IPR023214">
    <property type="entry name" value="HAD_sf"/>
</dbReference>
<evidence type="ECO:0000256" key="4">
    <source>
        <dbReference type="ARBA" id="ARBA00013078"/>
    </source>
</evidence>
<protein>
    <recommendedName>
        <fullName evidence="4">phosphoglycolate phosphatase</fullName>
        <ecNumber evidence="4">3.1.3.18</ecNumber>
    </recommendedName>
</protein>
<dbReference type="Pfam" id="PF13419">
    <property type="entry name" value="HAD_2"/>
    <property type="match status" value="1"/>
</dbReference>
<evidence type="ECO:0000256" key="1">
    <source>
        <dbReference type="ARBA" id="ARBA00000830"/>
    </source>
</evidence>
<gene>
    <name evidence="5" type="primary">gph_1</name>
    <name evidence="5" type="ORF">Pan54_37570</name>
</gene>